<dbReference type="HOGENOM" id="CLU_1774091_0_0_6"/>
<sequence length="146" mass="17534">MFDKPDFTRENFEELLRINNDLRRENNNLLGDIKNYHKDKENFLVDKENFIKDIEMFRTENNELKKELSNNEKKFKNNNGDTKIRSPALNAIYLLSKECYPEYKFTAKDFVKKLDSLAKSHDIVYSFQLKTVEGWCTEFKKMDTKQ</sequence>
<feature type="coiled-coil region" evidence="1">
    <location>
        <begin position="12"/>
        <end position="74"/>
    </location>
</feature>
<reference evidence="2 3" key="1">
    <citation type="journal article" date="2013" name="Appl. Microbiol. Biotechnol.">
        <title>Glycerol assimilation and production of 1,3-propanediol by Citrobacter amalonaticus Y19.</title>
        <authorList>
            <person name="Ainala S.K."/>
            <person name="Ashok S."/>
            <person name="Ko Y."/>
            <person name="Park S."/>
        </authorList>
    </citation>
    <scope>NUCLEOTIDE SEQUENCE [LARGE SCALE GENOMIC DNA]</scope>
    <source>
        <strain evidence="2 3">Y19</strain>
    </source>
</reference>
<evidence type="ECO:0000313" key="2">
    <source>
        <dbReference type="EMBL" id="AKE61539.1"/>
    </source>
</evidence>
<dbReference type="RefSeq" id="WP_046495757.1">
    <property type="nucleotide sequence ID" value="NZ_CP011132.1"/>
</dbReference>
<dbReference type="AlphaFoldDB" id="A0A0F6TZ05"/>
<organism evidence="2 3">
    <name type="scientific">Citrobacter amalonaticus Y19</name>
    <dbReference type="NCBI Taxonomy" id="1261127"/>
    <lineage>
        <taxon>Bacteria</taxon>
        <taxon>Pseudomonadati</taxon>
        <taxon>Pseudomonadota</taxon>
        <taxon>Gammaproteobacteria</taxon>
        <taxon>Enterobacterales</taxon>
        <taxon>Enterobacteriaceae</taxon>
        <taxon>Citrobacter</taxon>
    </lineage>
</organism>
<evidence type="ECO:0000256" key="1">
    <source>
        <dbReference type="SAM" id="Coils"/>
    </source>
</evidence>
<dbReference type="EMBL" id="CP011132">
    <property type="protein sequence ID" value="AKE61539.1"/>
    <property type="molecule type" value="Genomic_DNA"/>
</dbReference>
<dbReference type="PATRIC" id="fig|1261127.3.peg.5113"/>
<evidence type="ECO:0000313" key="3">
    <source>
        <dbReference type="Proteomes" id="UP000034085"/>
    </source>
</evidence>
<keyword evidence="1" id="KW-0175">Coiled coil</keyword>
<dbReference type="KEGG" id="cama:F384_24685"/>
<name>A0A0F6TZ05_CITAM</name>
<dbReference type="Proteomes" id="UP000034085">
    <property type="component" value="Chromosome"/>
</dbReference>
<accession>A0A0F6TZ05</accession>
<protein>
    <submittedName>
        <fullName evidence="2">Uncharacterized protein</fullName>
    </submittedName>
</protein>
<gene>
    <name evidence="2" type="ORF">F384_24685</name>
</gene>
<dbReference type="OrthoDB" id="6624594at2"/>
<proteinExistence type="predicted"/>